<evidence type="ECO:0008006" key="4">
    <source>
        <dbReference type="Google" id="ProtNLM"/>
    </source>
</evidence>
<feature type="region of interest" description="Disordered" evidence="1">
    <location>
        <begin position="308"/>
        <end position="336"/>
    </location>
</feature>
<dbReference type="PANTHER" id="PTHR34427">
    <property type="entry name" value="DUF4283 DOMAIN PROTEIN"/>
    <property type="match status" value="1"/>
</dbReference>
<dbReference type="EMBL" id="JAKUCV010007094">
    <property type="protein sequence ID" value="KAJ4824791.1"/>
    <property type="molecule type" value="Genomic_DNA"/>
</dbReference>
<evidence type="ECO:0000313" key="2">
    <source>
        <dbReference type="EMBL" id="KAJ4824791.1"/>
    </source>
</evidence>
<reference evidence="2" key="1">
    <citation type="submission" date="2022-02" db="EMBL/GenBank/DDBJ databases">
        <authorList>
            <person name="Henning P.M."/>
            <person name="McCubbin A.G."/>
            <person name="Shore J.S."/>
        </authorList>
    </citation>
    <scope>NUCLEOTIDE SEQUENCE</scope>
    <source>
        <strain evidence="2">F60SS</strain>
        <tissue evidence="2">Leaves</tissue>
    </source>
</reference>
<dbReference type="AlphaFoldDB" id="A0A9Q0J086"/>
<keyword evidence="3" id="KW-1185">Reference proteome</keyword>
<accession>A0A9Q0J086</accession>
<gene>
    <name evidence="2" type="ORF">Tsubulata_029197</name>
</gene>
<feature type="region of interest" description="Disordered" evidence="1">
    <location>
        <begin position="125"/>
        <end position="196"/>
    </location>
</feature>
<sequence length="336" mass="37775">MNDLIMFREWEDGDGASNRNCWLNIYGVPPHARCEDFFNLVAIRFGKFIHLYNCMDNSDDLEVARVQISTTYKKPISRSFKTKIGNKFYEVTVCEAQPYCPLVTAGDHDHQESSEWEDRSIAPCSISMEGPSESGKAKGEGSNDPFGILDTIKGLKKGKKSRVDCMPKKGKSTGQRNNEAAHGTRGSMLHGTTLPANNLTIGSKKVVTSKEKNFRQERLGVIILQNETMGLDMRPKEGLGHQSYEHERIHLENVETIPSEEEVSDTLSSGRGLVMSRQEGSIRSLNDFSDRILSILERTNRNQSLRIKRKKKVTDTGSMKSLLPGESSTQDRHCCW</sequence>
<evidence type="ECO:0000313" key="3">
    <source>
        <dbReference type="Proteomes" id="UP001141552"/>
    </source>
</evidence>
<dbReference type="PANTHER" id="PTHR34427:SF5">
    <property type="entry name" value="DUF4283 DOMAIN-CONTAINING PROTEIN"/>
    <property type="match status" value="1"/>
</dbReference>
<name>A0A9Q0J086_9ROSI</name>
<reference evidence="2" key="2">
    <citation type="journal article" date="2023" name="Plants (Basel)">
        <title>Annotation of the Turnera subulata (Passifloraceae) Draft Genome Reveals the S-Locus Evolved after the Divergence of Turneroideae from Passifloroideae in a Stepwise Manner.</title>
        <authorList>
            <person name="Henning P.M."/>
            <person name="Roalson E.H."/>
            <person name="Mir W."/>
            <person name="McCubbin A.G."/>
            <person name="Shore J.S."/>
        </authorList>
    </citation>
    <scope>NUCLEOTIDE SEQUENCE</scope>
    <source>
        <strain evidence="2">F60SS</strain>
    </source>
</reference>
<protein>
    <recommendedName>
        <fullName evidence="4">DUF4283 domain-containing protein</fullName>
    </recommendedName>
</protein>
<evidence type="ECO:0000256" key="1">
    <source>
        <dbReference type="SAM" id="MobiDB-lite"/>
    </source>
</evidence>
<organism evidence="2 3">
    <name type="scientific">Turnera subulata</name>
    <dbReference type="NCBI Taxonomy" id="218843"/>
    <lineage>
        <taxon>Eukaryota</taxon>
        <taxon>Viridiplantae</taxon>
        <taxon>Streptophyta</taxon>
        <taxon>Embryophyta</taxon>
        <taxon>Tracheophyta</taxon>
        <taxon>Spermatophyta</taxon>
        <taxon>Magnoliopsida</taxon>
        <taxon>eudicotyledons</taxon>
        <taxon>Gunneridae</taxon>
        <taxon>Pentapetalae</taxon>
        <taxon>rosids</taxon>
        <taxon>fabids</taxon>
        <taxon>Malpighiales</taxon>
        <taxon>Passifloraceae</taxon>
        <taxon>Turnera</taxon>
    </lineage>
</organism>
<dbReference type="Proteomes" id="UP001141552">
    <property type="component" value="Unassembled WGS sequence"/>
</dbReference>
<comment type="caution">
    <text evidence="2">The sequence shown here is derived from an EMBL/GenBank/DDBJ whole genome shotgun (WGS) entry which is preliminary data.</text>
</comment>
<proteinExistence type="predicted"/>